<organism evidence="2 3">
    <name type="scientific">Psychromarinibacter halotolerans</name>
    <dbReference type="NCBI Taxonomy" id="1775175"/>
    <lineage>
        <taxon>Bacteria</taxon>
        <taxon>Pseudomonadati</taxon>
        <taxon>Pseudomonadota</taxon>
        <taxon>Alphaproteobacteria</taxon>
        <taxon>Rhodobacterales</taxon>
        <taxon>Paracoccaceae</taxon>
        <taxon>Psychromarinibacter</taxon>
    </lineage>
</organism>
<reference evidence="3" key="1">
    <citation type="journal article" date="2019" name="Int. J. Syst. Evol. Microbiol.">
        <title>The Global Catalogue of Microorganisms (GCM) 10K type strain sequencing project: providing services to taxonomists for standard genome sequencing and annotation.</title>
        <authorList>
            <consortium name="The Broad Institute Genomics Platform"/>
            <consortium name="The Broad Institute Genome Sequencing Center for Infectious Disease"/>
            <person name="Wu L."/>
            <person name="Ma J."/>
        </authorList>
    </citation>
    <scope>NUCLEOTIDE SEQUENCE [LARGE SCALE GENOMIC DNA]</scope>
    <source>
        <strain evidence="3">KCTC 52366</strain>
    </source>
</reference>
<name>A0ABV7GWX2_9RHOB</name>
<dbReference type="EMBL" id="JBHRTB010000010">
    <property type="protein sequence ID" value="MFC3144876.1"/>
    <property type="molecule type" value="Genomic_DNA"/>
</dbReference>
<dbReference type="Gene3D" id="1.25.40.10">
    <property type="entry name" value="Tetratricopeptide repeat domain"/>
    <property type="match status" value="1"/>
</dbReference>
<dbReference type="Proteomes" id="UP001595632">
    <property type="component" value="Unassembled WGS sequence"/>
</dbReference>
<dbReference type="SUPFAM" id="SSF81901">
    <property type="entry name" value="HCP-like"/>
    <property type="match status" value="1"/>
</dbReference>
<evidence type="ECO:0000313" key="3">
    <source>
        <dbReference type="Proteomes" id="UP001595632"/>
    </source>
</evidence>
<evidence type="ECO:0000256" key="1">
    <source>
        <dbReference type="SAM" id="SignalP"/>
    </source>
</evidence>
<comment type="caution">
    <text evidence="2">The sequence shown here is derived from an EMBL/GenBank/DDBJ whole genome shotgun (WGS) entry which is preliminary data.</text>
</comment>
<proteinExistence type="predicted"/>
<dbReference type="InterPro" id="IPR006597">
    <property type="entry name" value="Sel1-like"/>
</dbReference>
<keyword evidence="3" id="KW-1185">Reference proteome</keyword>
<keyword evidence="1" id="KW-0732">Signal</keyword>
<evidence type="ECO:0008006" key="4">
    <source>
        <dbReference type="Google" id="ProtNLM"/>
    </source>
</evidence>
<accession>A0ABV7GWX2</accession>
<dbReference type="InterPro" id="IPR011990">
    <property type="entry name" value="TPR-like_helical_dom_sf"/>
</dbReference>
<sequence>MFRTIVIGAAAAWALGGGAALADRLAEHWQTPRTYYIELSHRACDGDEMAREILTRDAWDDANPVAMGNLAWLIRPDTPCIGVFHDRREWLTLQKESAEMGYPVSMFNWGTILLTGRYGPEDFLSGMLYLEEAQAQGYAGAAEELARIYAQGRYGVEPDQDAAYMFFERAQSLGLDEGRLTRLIDLIRNAETGKRPKLD</sequence>
<evidence type="ECO:0000313" key="2">
    <source>
        <dbReference type="EMBL" id="MFC3144876.1"/>
    </source>
</evidence>
<dbReference type="RefSeq" id="WP_275634441.1">
    <property type="nucleotide sequence ID" value="NZ_JARGYD010000009.1"/>
</dbReference>
<feature type="signal peptide" evidence="1">
    <location>
        <begin position="1"/>
        <end position="22"/>
    </location>
</feature>
<gene>
    <name evidence="2" type="ORF">ACFOGP_19295</name>
</gene>
<dbReference type="SMART" id="SM00671">
    <property type="entry name" value="SEL1"/>
    <property type="match status" value="2"/>
</dbReference>
<feature type="chain" id="PRO_5046162706" description="Sel1 repeat-containing protein" evidence="1">
    <location>
        <begin position="23"/>
        <end position="199"/>
    </location>
</feature>
<protein>
    <recommendedName>
        <fullName evidence="4">Sel1 repeat-containing protein</fullName>
    </recommendedName>
</protein>